<keyword evidence="4" id="KW-0872">Ion channel impairing toxin</keyword>
<dbReference type="Gene3D" id="3.40.33.10">
    <property type="entry name" value="CAP"/>
    <property type="match status" value="1"/>
</dbReference>
<evidence type="ECO:0000313" key="8">
    <source>
        <dbReference type="RefSeq" id="XP_054843738.1"/>
    </source>
</evidence>
<keyword evidence="5" id="KW-0732">Signal</keyword>
<protein>
    <submittedName>
        <fullName evidence="8">Glioma pathogenesis-related protein 1-like</fullName>
    </submittedName>
</protein>
<dbReference type="GO" id="GO:0005246">
    <property type="term" value="F:calcium channel regulator activity"/>
    <property type="evidence" value="ECO:0007669"/>
    <property type="project" value="UniProtKB-KW"/>
</dbReference>
<accession>A0AA97L684</accession>
<dbReference type="Proteomes" id="UP001190640">
    <property type="component" value="Chromosome 9"/>
</dbReference>
<dbReference type="SUPFAM" id="SSF55797">
    <property type="entry name" value="PR-1-like"/>
    <property type="match status" value="1"/>
</dbReference>
<keyword evidence="7" id="KW-1185">Reference proteome</keyword>
<dbReference type="InterPro" id="IPR035940">
    <property type="entry name" value="CAP_sf"/>
</dbReference>
<feature type="chain" id="PRO_5041700085" evidence="5">
    <location>
        <begin position="21"/>
        <end position="266"/>
    </location>
</feature>
<keyword evidence="2" id="KW-0800">Toxin</keyword>
<dbReference type="PANTHER" id="PTHR10334">
    <property type="entry name" value="CYSTEINE-RICH SECRETORY PROTEIN-RELATED"/>
    <property type="match status" value="1"/>
</dbReference>
<dbReference type="InterPro" id="IPR001283">
    <property type="entry name" value="CRISP-related"/>
</dbReference>
<dbReference type="InterPro" id="IPR018244">
    <property type="entry name" value="Allrgn_V5/Tpx1_CS"/>
</dbReference>
<dbReference type="InterPro" id="IPR002413">
    <property type="entry name" value="V5_allergen-like"/>
</dbReference>
<dbReference type="AlphaFoldDB" id="A0AA97L684"/>
<dbReference type="InterPro" id="IPR014044">
    <property type="entry name" value="CAP_dom"/>
</dbReference>
<name>A0AA97L684_EUBMA</name>
<dbReference type="PRINTS" id="PR00838">
    <property type="entry name" value="V5ALLERGEN"/>
</dbReference>
<evidence type="ECO:0000256" key="5">
    <source>
        <dbReference type="SAM" id="SignalP"/>
    </source>
</evidence>
<dbReference type="GO" id="GO:0005576">
    <property type="term" value="C:extracellular region"/>
    <property type="evidence" value="ECO:0007669"/>
    <property type="project" value="InterPro"/>
</dbReference>
<dbReference type="PRINTS" id="PR00837">
    <property type="entry name" value="V5TPXLIKE"/>
</dbReference>
<evidence type="ECO:0000313" key="7">
    <source>
        <dbReference type="Proteomes" id="UP001190640"/>
    </source>
</evidence>
<sequence length="266" mass="30634">MRLWLAAVLGFLALRAPSDQATFQPLPGAYPSITNETFIKWVVDAHNKYRSEVRPSASNMLYMSWDIALARTARAWANKCIFEHSPYTGSHPDPKFRPIGENLWISNAVRRPFKAEGAIKAWNSEVRSYNFQNNKCTRVCGHYTQVVWDVSYKVGCAIVFCYRFGTTRNIENFVCNYGPGGNYPRRPYRKGRPCSECPKGDTCVNKLCSKYKTKFSYTRWYPSFEYRIVCDESCIALAILRPSLMFLAFGVVYYLQHRYPGLGLQQ</sequence>
<evidence type="ECO:0000256" key="2">
    <source>
        <dbReference type="ARBA" id="ARBA00022699"/>
    </source>
</evidence>
<dbReference type="RefSeq" id="XP_054843738.1">
    <property type="nucleotide sequence ID" value="XM_054987763.1"/>
</dbReference>
<comment type="similarity">
    <text evidence="1">Belongs to the CRISP family.</text>
</comment>
<keyword evidence="2" id="KW-0528">Neurotoxin</keyword>
<dbReference type="Pfam" id="PF00188">
    <property type="entry name" value="CAP"/>
    <property type="match status" value="1"/>
</dbReference>
<gene>
    <name evidence="8" type="primary">LOC129335330</name>
</gene>
<feature type="signal peptide" evidence="5">
    <location>
        <begin position="1"/>
        <end position="20"/>
    </location>
</feature>
<proteinExistence type="inferred from homology"/>
<dbReference type="PROSITE" id="PS01009">
    <property type="entry name" value="CRISP_1"/>
    <property type="match status" value="1"/>
</dbReference>
<feature type="domain" description="SCP" evidence="6">
    <location>
        <begin position="37"/>
        <end position="185"/>
    </location>
</feature>
<evidence type="ECO:0000256" key="4">
    <source>
        <dbReference type="ARBA" id="ARBA00022872"/>
    </source>
</evidence>
<dbReference type="SMART" id="SM00198">
    <property type="entry name" value="SCP"/>
    <property type="match status" value="1"/>
</dbReference>
<evidence type="ECO:0000256" key="3">
    <source>
        <dbReference type="ARBA" id="ARBA00022831"/>
    </source>
</evidence>
<dbReference type="GeneID" id="129335330"/>
<evidence type="ECO:0000256" key="1">
    <source>
        <dbReference type="ARBA" id="ARBA00009923"/>
    </source>
</evidence>
<keyword evidence="3" id="KW-0108">Calcium channel impairing toxin</keyword>
<evidence type="ECO:0000259" key="6">
    <source>
        <dbReference type="SMART" id="SM00198"/>
    </source>
</evidence>
<reference evidence="8" key="1">
    <citation type="submission" date="2025-08" db="UniProtKB">
        <authorList>
            <consortium name="RefSeq"/>
        </authorList>
    </citation>
    <scope>IDENTIFICATION</scope>
    <source>
        <tissue evidence="8">Blood</tissue>
    </source>
</reference>
<dbReference type="KEGG" id="emc:129335330"/>
<organism evidence="7 8">
    <name type="scientific">Eublepharis macularius</name>
    <name type="common">Leopard gecko</name>
    <name type="synonym">Cyrtodactylus macularius</name>
    <dbReference type="NCBI Taxonomy" id="481883"/>
    <lineage>
        <taxon>Eukaryota</taxon>
        <taxon>Metazoa</taxon>
        <taxon>Chordata</taxon>
        <taxon>Craniata</taxon>
        <taxon>Vertebrata</taxon>
        <taxon>Euteleostomi</taxon>
        <taxon>Lepidosauria</taxon>
        <taxon>Squamata</taxon>
        <taxon>Bifurcata</taxon>
        <taxon>Gekkota</taxon>
        <taxon>Eublepharidae</taxon>
        <taxon>Eublepharinae</taxon>
        <taxon>Eublepharis</taxon>
    </lineage>
</organism>